<evidence type="ECO:0000256" key="2">
    <source>
        <dbReference type="SAM" id="MobiDB-lite"/>
    </source>
</evidence>
<dbReference type="WBParaSite" id="PSAMB.scaffold1310size33130.g12336.t1">
    <property type="protein sequence ID" value="PSAMB.scaffold1310size33130.g12336.t1"/>
    <property type="gene ID" value="PSAMB.scaffold1310size33130.g12336"/>
</dbReference>
<name>A0A914UWA7_9BILA</name>
<organism evidence="3 4">
    <name type="scientific">Plectus sambesii</name>
    <dbReference type="NCBI Taxonomy" id="2011161"/>
    <lineage>
        <taxon>Eukaryota</taxon>
        <taxon>Metazoa</taxon>
        <taxon>Ecdysozoa</taxon>
        <taxon>Nematoda</taxon>
        <taxon>Chromadorea</taxon>
        <taxon>Plectida</taxon>
        <taxon>Plectina</taxon>
        <taxon>Plectoidea</taxon>
        <taxon>Plectidae</taxon>
        <taxon>Plectus</taxon>
    </lineage>
</organism>
<proteinExistence type="predicted"/>
<dbReference type="AlphaFoldDB" id="A0A914UWA7"/>
<evidence type="ECO:0000256" key="1">
    <source>
        <dbReference type="SAM" id="Coils"/>
    </source>
</evidence>
<dbReference type="Proteomes" id="UP000887566">
    <property type="component" value="Unplaced"/>
</dbReference>
<evidence type="ECO:0000313" key="3">
    <source>
        <dbReference type="Proteomes" id="UP000887566"/>
    </source>
</evidence>
<protein>
    <submittedName>
        <fullName evidence="4">Uncharacterized protein</fullName>
    </submittedName>
</protein>
<feature type="region of interest" description="Disordered" evidence="2">
    <location>
        <begin position="171"/>
        <end position="203"/>
    </location>
</feature>
<sequence length="203" mass="23869">MIEMAAQVIQEKEELLARMRKTIARAKKEKNQLKARIHEVSGKVWQGSVDVDTTEQLHSPCCLVITPRKTLKRNQEDANEHADRALMLTPNLFKSQLDCIQVRVNQEKQQKLQQQTLLQQEQEFDHNSEEYDQVKKQTLEMAEELARLQQEQQAALFPQYQGKLNLQQQQEQRLQEEVQQQPQEEKEEKEKEDELVRAGRLGI</sequence>
<reference evidence="4" key="1">
    <citation type="submission" date="2022-11" db="UniProtKB">
        <authorList>
            <consortium name="WormBaseParasite"/>
        </authorList>
    </citation>
    <scope>IDENTIFICATION</scope>
</reference>
<feature type="coiled-coil region" evidence="1">
    <location>
        <begin position="2"/>
        <end position="43"/>
    </location>
</feature>
<keyword evidence="1" id="KW-0175">Coiled coil</keyword>
<feature type="coiled-coil region" evidence="1">
    <location>
        <begin position="117"/>
        <end position="154"/>
    </location>
</feature>
<keyword evidence="3" id="KW-1185">Reference proteome</keyword>
<feature type="compositionally biased region" description="Basic and acidic residues" evidence="2">
    <location>
        <begin position="183"/>
        <end position="197"/>
    </location>
</feature>
<accession>A0A914UWA7</accession>
<feature type="compositionally biased region" description="Low complexity" evidence="2">
    <location>
        <begin position="171"/>
        <end position="182"/>
    </location>
</feature>
<evidence type="ECO:0000313" key="4">
    <source>
        <dbReference type="WBParaSite" id="PSAMB.scaffold1310size33130.g12336.t1"/>
    </source>
</evidence>